<reference evidence="1" key="1">
    <citation type="submission" date="2016-10" db="EMBL/GenBank/DDBJ databases">
        <authorList>
            <person name="de Groot N.N."/>
        </authorList>
    </citation>
    <scope>NUCLEOTIDE SEQUENCE</scope>
</reference>
<protein>
    <submittedName>
        <fullName evidence="1">Uncharacterized protein</fullName>
    </submittedName>
</protein>
<accession>A0A1W1C755</accession>
<gene>
    <name evidence="1" type="ORF">MNB_SV-14-1689</name>
</gene>
<dbReference type="AlphaFoldDB" id="A0A1W1C755"/>
<organism evidence="1">
    <name type="scientific">hydrothermal vent metagenome</name>
    <dbReference type="NCBI Taxonomy" id="652676"/>
    <lineage>
        <taxon>unclassified sequences</taxon>
        <taxon>metagenomes</taxon>
        <taxon>ecological metagenomes</taxon>
    </lineage>
</organism>
<dbReference type="EMBL" id="FPHN01000129">
    <property type="protein sequence ID" value="SFV61597.1"/>
    <property type="molecule type" value="Genomic_DNA"/>
</dbReference>
<name>A0A1W1C755_9ZZZZ</name>
<proteinExistence type="predicted"/>
<sequence length="206" mass="23522">MPIFLTLILSFFLIGCAIPNQPNIENNTTKTTSKLNKESLPISPQVQMLENRTVYPEDKSVAPDIAGRYELERGTDHNTEVSDAYMVIEKLNDQNYGYYYAIKDGKATPNGFFGIFRYRDGTFLNKVLDEGNVTTLNHNITLITEGQRLKLVVVSSFGKKTIIWTRVLEDNKKENKELSEALNDAKVSYTQIYKEKFDNFTEKEGN</sequence>
<evidence type="ECO:0000313" key="1">
    <source>
        <dbReference type="EMBL" id="SFV61597.1"/>
    </source>
</evidence>